<evidence type="ECO:0000313" key="9">
    <source>
        <dbReference type="Proteomes" id="UP000195573"/>
    </source>
</evidence>
<keyword evidence="4" id="KW-0067">ATP-binding</keyword>
<evidence type="ECO:0000256" key="3">
    <source>
        <dbReference type="ARBA" id="ARBA00022741"/>
    </source>
</evidence>
<dbReference type="InterPro" id="IPR017871">
    <property type="entry name" value="ABC_transporter-like_CS"/>
</dbReference>
<dbReference type="InterPro" id="IPR050683">
    <property type="entry name" value="Bact_Polysacc_Export_ATP-bd"/>
</dbReference>
<evidence type="ECO:0000256" key="2">
    <source>
        <dbReference type="ARBA" id="ARBA00022448"/>
    </source>
</evidence>
<evidence type="ECO:0000259" key="7">
    <source>
        <dbReference type="PROSITE" id="PS50893"/>
    </source>
</evidence>
<dbReference type="InterPro" id="IPR027417">
    <property type="entry name" value="P-loop_NTPase"/>
</dbReference>
<dbReference type="SMART" id="SM00382">
    <property type="entry name" value="AAA"/>
    <property type="match status" value="1"/>
</dbReference>
<feature type="domain" description="ABC transporter" evidence="7">
    <location>
        <begin position="5"/>
        <end position="245"/>
    </location>
</feature>
<dbReference type="PROSITE" id="PS00211">
    <property type="entry name" value="ABC_TRANSPORTER_1"/>
    <property type="match status" value="1"/>
</dbReference>
<keyword evidence="2" id="KW-0813">Transport</keyword>
<evidence type="ECO:0000256" key="1">
    <source>
        <dbReference type="ARBA" id="ARBA00005417"/>
    </source>
</evidence>
<gene>
    <name evidence="8" type="ORF">B4U37_19455</name>
</gene>
<protein>
    <recommendedName>
        <fullName evidence="7">ABC transporter domain-containing protein</fullName>
    </recommendedName>
</protein>
<keyword evidence="6" id="KW-0472">Membrane</keyword>
<keyword evidence="9" id="KW-1185">Reference proteome</keyword>
<dbReference type="RefSeq" id="WP_088019576.1">
    <property type="nucleotide sequence ID" value="NZ_CP020880.1"/>
</dbReference>
<dbReference type="CDD" id="cd03220">
    <property type="entry name" value="ABC_KpsT_Wzt"/>
    <property type="match status" value="1"/>
</dbReference>
<dbReference type="EMBL" id="CP020880">
    <property type="protein sequence ID" value="ART78081.1"/>
    <property type="molecule type" value="Genomic_DNA"/>
</dbReference>
<name>A0ABN4ZLU5_9BACI</name>
<evidence type="ECO:0000313" key="8">
    <source>
        <dbReference type="EMBL" id="ART78081.1"/>
    </source>
</evidence>
<comment type="similarity">
    <text evidence="1">Belongs to the ABC transporter superfamily.</text>
</comment>
<dbReference type="InterPro" id="IPR015860">
    <property type="entry name" value="ABC_transpr_TagH-like"/>
</dbReference>
<dbReference type="GeneID" id="96740580"/>
<keyword evidence="6" id="KW-1133">Transmembrane helix</keyword>
<proteinExistence type="inferred from homology"/>
<dbReference type="PANTHER" id="PTHR46743:SF2">
    <property type="entry name" value="TEICHOIC ACIDS EXPORT ATP-BINDING PROTEIN TAGH"/>
    <property type="match status" value="1"/>
</dbReference>
<feature type="transmembrane region" description="Helical" evidence="6">
    <location>
        <begin position="281"/>
        <end position="304"/>
    </location>
</feature>
<dbReference type="PROSITE" id="PS50893">
    <property type="entry name" value="ABC_TRANSPORTER_2"/>
    <property type="match status" value="1"/>
</dbReference>
<dbReference type="InterPro" id="IPR003439">
    <property type="entry name" value="ABC_transporter-like_ATP-bd"/>
</dbReference>
<evidence type="ECO:0000256" key="4">
    <source>
        <dbReference type="ARBA" id="ARBA00022840"/>
    </source>
</evidence>
<dbReference type="InterPro" id="IPR003593">
    <property type="entry name" value="AAA+_ATPase"/>
</dbReference>
<dbReference type="Proteomes" id="UP000195573">
    <property type="component" value="Chromosome"/>
</dbReference>
<dbReference type="Gene3D" id="3.40.50.300">
    <property type="entry name" value="P-loop containing nucleotide triphosphate hydrolases"/>
    <property type="match status" value="1"/>
</dbReference>
<dbReference type="Pfam" id="PF00005">
    <property type="entry name" value="ABC_tran"/>
    <property type="match status" value="1"/>
</dbReference>
<keyword evidence="3" id="KW-0547">Nucleotide-binding</keyword>
<accession>A0ABN4ZLU5</accession>
<dbReference type="PANTHER" id="PTHR46743">
    <property type="entry name" value="TEICHOIC ACIDS EXPORT ATP-BINDING PROTEIN TAGH"/>
    <property type="match status" value="1"/>
</dbReference>
<evidence type="ECO:0000256" key="5">
    <source>
        <dbReference type="ARBA" id="ARBA00022967"/>
    </source>
</evidence>
<dbReference type="SUPFAM" id="SSF52540">
    <property type="entry name" value="P-loop containing nucleoside triphosphate hydrolases"/>
    <property type="match status" value="1"/>
</dbReference>
<organism evidence="8 9">
    <name type="scientific">Sutcliffiella horikoshii</name>
    <dbReference type="NCBI Taxonomy" id="79883"/>
    <lineage>
        <taxon>Bacteria</taxon>
        <taxon>Bacillati</taxon>
        <taxon>Bacillota</taxon>
        <taxon>Bacilli</taxon>
        <taxon>Bacillales</taxon>
        <taxon>Bacillaceae</taxon>
        <taxon>Sutcliffiella</taxon>
    </lineage>
</organism>
<reference evidence="8 9" key="1">
    <citation type="submission" date="2017-04" db="EMBL/GenBank/DDBJ databases">
        <title>Complete Genome Sequence of the Bacillus horikoshii 20a strain from Cuatro Cienegas, Coahuila, Mexico.</title>
        <authorList>
            <person name="Zarza E."/>
            <person name="Alcaraz L.D."/>
            <person name="Aguilar-Salinas B."/>
            <person name="Islas A."/>
            <person name="Olmedo-Alvarez G."/>
        </authorList>
    </citation>
    <scope>NUCLEOTIDE SEQUENCE [LARGE SCALE GENOMIC DNA]</scope>
    <source>
        <strain evidence="8 9">20a</strain>
    </source>
</reference>
<evidence type="ECO:0000256" key="6">
    <source>
        <dbReference type="SAM" id="Phobius"/>
    </source>
</evidence>
<keyword evidence="6" id="KW-0812">Transmembrane</keyword>
<keyword evidence="5" id="KW-1278">Translocase</keyword>
<sequence length="533" mass="60668">MKPKVKFENISKSYQLYKRQSDKLYDALSFKKKSKERTFTALNDISFEVFEGEAIGVIGINGSGKSTLSNILAGIIPPTSGELTIRGEASLIAINEGLNKQLTGLENIELKCIMMGLDKKEIEEITPQIIEFADIGEFIDQPIKNYSSGMKSRLGFAISTFTNPDVLIIDEALSVGDRVFYKKCIKKINEFKAAGKTIFFISHSMKQTKYISDRVLWLHYGEIKEFGETNKVLENYNEFIEWLNTLSNEEKKAYRKDMLDKQGDVAKQRSYAENVVPTNKMFLSTFLQLSVIFLFTVVSAFFMYTERSPLAFFNSEKEVIPIELQEEVPNNSDLVPEKVDKQGRVKVEVSNFYDNVELTNKVTNLAFGSEVQVLEQIGEVYKVNYDSNVYYTDQKNVEIMKDTPVANFTILEFDPLLPEGLSSSYLFFLAHLNMDFENVKNQLNGLTNEGVNNEGYAFLEYSYDNVTFTFNENGIGHQLIISQIYSDQDLLDAIKNNAHVVSEDGKQIFIPIDGYDIVINLEKKILMITVNNE</sequence>